<evidence type="ECO:0000256" key="1">
    <source>
        <dbReference type="SAM" id="Phobius"/>
    </source>
</evidence>
<keyword evidence="3" id="KW-1185">Reference proteome</keyword>
<feature type="transmembrane region" description="Helical" evidence="1">
    <location>
        <begin position="343"/>
        <end position="363"/>
    </location>
</feature>
<accession>A0A9P4MN46</accession>
<organism evidence="2 3">
    <name type="scientific">Delitschia confertaspora ATCC 74209</name>
    <dbReference type="NCBI Taxonomy" id="1513339"/>
    <lineage>
        <taxon>Eukaryota</taxon>
        <taxon>Fungi</taxon>
        <taxon>Dikarya</taxon>
        <taxon>Ascomycota</taxon>
        <taxon>Pezizomycotina</taxon>
        <taxon>Dothideomycetes</taxon>
        <taxon>Pleosporomycetidae</taxon>
        <taxon>Pleosporales</taxon>
        <taxon>Delitschiaceae</taxon>
        <taxon>Delitschia</taxon>
    </lineage>
</organism>
<keyword evidence="1" id="KW-0812">Transmembrane</keyword>
<feature type="transmembrane region" description="Helical" evidence="1">
    <location>
        <begin position="214"/>
        <end position="242"/>
    </location>
</feature>
<dbReference type="EMBL" id="ML994354">
    <property type="protein sequence ID" value="KAF2196612.1"/>
    <property type="molecule type" value="Genomic_DNA"/>
</dbReference>
<feature type="transmembrane region" description="Helical" evidence="1">
    <location>
        <begin position="262"/>
        <end position="287"/>
    </location>
</feature>
<keyword evidence="1" id="KW-0472">Membrane</keyword>
<gene>
    <name evidence="2" type="ORF">GQ43DRAFT_404732</name>
</gene>
<comment type="caution">
    <text evidence="2">The sequence shown here is derived from an EMBL/GenBank/DDBJ whole genome shotgun (WGS) entry which is preliminary data.</text>
</comment>
<proteinExistence type="predicted"/>
<dbReference type="AlphaFoldDB" id="A0A9P4MN46"/>
<feature type="transmembrane region" description="Helical" evidence="1">
    <location>
        <begin position="173"/>
        <end position="193"/>
    </location>
</feature>
<evidence type="ECO:0000313" key="2">
    <source>
        <dbReference type="EMBL" id="KAF2196612.1"/>
    </source>
</evidence>
<dbReference type="OrthoDB" id="2896006at2759"/>
<evidence type="ECO:0000313" key="3">
    <source>
        <dbReference type="Proteomes" id="UP000799536"/>
    </source>
</evidence>
<feature type="transmembrane region" description="Helical" evidence="1">
    <location>
        <begin position="41"/>
        <end position="64"/>
    </location>
</feature>
<protein>
    <submittedName>
        <fullName evidence="2">Uncharacterized protein</fullName>
    </submittedName>
</protein>
<feature type="transmembrane region" description="Helical" evidence="1">
    <location>
        <begin position="146"/>
        <end position="167"/>
    </location>
</feature>
<sequence>MGVLTHLARRGLQHESTKNVVKRAAVYINGERYPDFDVPTWGVALITVTAIVFLVFVCSIEYTLERVIAPLAMVETTTSSITISASDASSAPASQKEGLLGLDTESAPTKTTIRPKPITSSIRTTVRHLVSQAGRLSRWRGLHYDIFHAGLFTVTAGVLEGLVPQFFGYEMVIAAATGALLAPIHAVWTHKVISMPSDKTFKQRVMGRQAWKALLLPAVVRQSAVYAAIYVSELAVIIFGLTDRANDNFVDYKGKDWSVVSLQSFGVLAIFCVSVLFIVLPAIVTLIRVEASLLPEDEDTIVPFDRSFNGKVVPQVLGGTGAVGFVEAWRSFNWEARRRLLKLYAKITLIMTAIMFVMVHVLAFETWAVMGPAINKWLVQVKEQGLIEGF</sequence>
<name>A0A9P4MN46_9PLEO</name>
<keyword evidence="1" id="KW-1133">Transmembrane helix</keyword>
<reference evidence="2" key="1">
    <citation type="journal article" date="2020" name="Stud. Mycol.">
        <title>101 Dothideomycetes genomes: a test case for predicting lifestyles and emergence of pathogens.</title>
        <authorList>
            <person name="Haridas S."/>
            <person name="Albert R."/>
            <person name="Binder M."/>
            <person name="Bloem J."/>
            <person name="Labutti K."/>
            <person name="Salamov A."/>
            <person name="Andreopoulos B."/>
            <person name="Baker S."/>
            <person name="Barry K."/>
            <person name="Bills G."/>
            <person name="Bluhm B."/>
            <person name="Cannon C."/>
            <person name="Castanera R."/>
            <person name="Culley D."/>
            <person name="Daum C."/>
            <person name="Ezra D."/>
            <person name="Gonzalez J."/>
            <person name="Henrissat B."/>
            <person name="Kuo A."/>
            <person name="Liang C."/>
            <person name="Lipzen A."/>
            <person name="Lutzoni F."/>
            <person name="Magnuson J."/>
            <person name="Mondo S."/>
            <person name="Nolan M."/>
            <person name="Ohm R."/>
            <person name="Pangilinan J."/>
            <person name="Park H.-J."/>
            <person name="Ramirez L."/>
            <person name="Alfaro M."/>
            <person name="Sun H."/>
            <person name="Tritt A."/>
            <person name="Yoshinaga Y."/>
            <person name="Zwiers L.-H."/>
            <person name="Turgeon B."/>
            <person name="Goodwin S."/>
            <person name="Spatafora J."/>
            <person name="Crous P."/>
            <person name="Grigoriev I."/>
        </authorList>
    </citation>
    <scope>NUCLEOTIDE SEQUENCE</scope>
    <source>
        <strain evidence="2">ATCC 74209</strain>
    </source>
</reference>
<dbReference type="Proteomes" id="UP000799536">
    <property type="component" value="Unassembled WGS sequence"/>
</dbReference>